<proteinExistence type="predicted"/>
<dbReference type="SUPFAM" id="SSF52540">
    <property type="entry name" value="P-loop containing nucleoside triphosphate hydrolases"/>
    <property type="match status" value="1"/>
</dbReference>
<dbReference type="InterPro" id="IPR027417">
    <property type="entry name" value="P-loop_NTPase"/>
</dbReference>
<dbReference type="Proteomes" id="UP001519887">
    <property type="component" value="Unassembled WGS sequence"/>
</dbReference>
<dbReference type="GO" id="GO:0005524">
    <property type="term" value="F:ATP binding"/>
    <property type="evidence" value="ECO:0007669"/>
    <property type="project" value="UniProtKB-KW"/>
</dbReference>
<dbReference type="PANTHER" id="PTHR42855:SF2">
    <property type="entry name" value="DRUG RESISTANCE ABC TRANSPORTER,ATP-BINDING PROTEIN"/>
    <property type="match status" value="1"/>
</dbReference>
<dbReference type="PANTHER" id="PTHR42855">
    <property type="entry name" value="ABC TRANSPORTER ATP-BINDING SUBUNIT"/>
    <property type="match status" value="1"/>
</dbReference>
<reference evidence="2 3" key="1">
    <citation type="submission" date="2021-07" db="EMBL/GenBank/DDBJ databases">
        <title>Paenibacillus radiodurans sp. nov., isolated from the southeastern edge of Tengger Desert.</title>
        <authorList>
            <person name="Zhang G."/>
        </authorList>
    </citation>
    <scope>NUCLEOTIDE SEQUENCE [LARGE SCALE GENOMIC DNA]</scope>
    <source>
        <strain evidence="2 3">CCM 7311</strain>
    </source>
</reference>
<name>A0ABS7CAP4_9BACL</name>
<dbReference type="EMBL" id="JAHZIK010001021">
    <property type="protein sequence ID" value="MBW7457956.1"/>
    <property type="molecule type" value="Genomic_DNA"/>
</dbReference>
<evidence type="ECO:0000313" key="3">
    <source>
        <dbReference type="Proteomes" id="UP001519887"/>
    </source>
</evidence>
<sequence>MSVIRMENVTKKYEDTLIFRDIYFRVGKGERIGLIGRNGAGKSTVFKLILGKEEPTSGKVEIDPQVKIGYFSQFSEMQGSLSVQQELEMCFEQVALIERELQEVGEKLGHVTDDGEMEGLLERQAKLFEQMEHLDGWNVSVEINTVLTKLGFDD</sequence>
<dbReference type="InterPro" id="IPR051309">
    <property type="entry name" value="ABCF_ATPase"/>
</dbReference>
<evidence type="ECO:0000259" key="1">
    <source>
        <dbReference type="Pfam" id="PF00005"/>
    </source>
</evidence>
<feature type="domain" description="ABC transporter" evidence="1">
    <location>
        <begin position="20"/>
        <end position="122"/>
    </location>
</feature>
<organism evidence="2 3">
    <name type="scientific">Paenibacillus sepulcri</name>
    <dbReference type="NCBI Taxonomy" id="359917"/>
    <lineage>
        <taxon>Bacteria</taxon>
        <taxon>Bacillati</taxon>
        <taxon>Bacillota</taxon>
        <taxon>Bacilli</taxon>
        <taxon>Bacillales</taxon>
        <taxon>Paenibacillaceae</taxon>
        <taxon>Paenibacillus</taxon>
    </lineage>
</organism>
<dbReference type="Gene3D" id="3.40.50.300">
    <property type="entry name" value="P-loop containing nucleotide triphosphate hydrolases"/>
    <property type="match status" value="1"/>
</dbReference>
<dbReference type="Pfam" id="PF00005">
    <property type="entry name" value="ABC_tran"/>
    <property type="match status" value="1"/>
</dbReference>
<accession>A0ABS7CAP4</accession>
<comment type="caution">
    <text evidence="2">The sequence shown here is derived from an EMBL/GenBank/DDBJ whole genome shotgun (WGS) entry which is preliminary data.</text>
</comment>
<dbReference type="InterPro" id="IPR003439">
    <property type="entry name" value="ABC_transporter-like_ATP-bd"/>
</dbReference>
<keyword evidence="2" id="KW-0067">ATP-binding</keyword>
<gene>
    <name evidence="2" type="ORF">K0U00_28340</name>
</gene>
<keyword evidence="3" id="KW-1185">Reference proteome</keyword>
<keyword evidence="2" id="KW-0547">Nucleotide-binding</keyword>
<feature type="non-terminal residue" evidence="2">
    <location>
        <position position="154"/>
    </location>
</feature>
<protein>
    <submittedName>
        <fullName evidence="2">ATP-binding cassette domain-containing protein</fullName>
    </submittedName>
</protein>
<evidence type="ECO:0000313" key="2">
    <source>
        <dbReference type="EMBL" id="MBW7457956.1"/>
    </source>
</evidence>